<sequence length="87" mass="9753">ALIQFTLLYSTRSVCILVTCLDSNLLILLHYCATTQICSSSHYQFMISYTLTLYPIQDKQYTITTTHPPTNPLNSSSLPISPSKLLP</sequence>
<feature type="non-terminal residue" evidence="2">
    <location>
        <position position="1"/>
    </location>
</feature>
<comment type="caution">
    <text evidence="2">The sequence shown here is derived from an EMBL/GenBank/DDBJ whole genome shotgun (WGS) entry which is preliminary data.</text>
</comment>
<proteinExistence type="predicted"/>
<evidence type="ECO:0000313" key="2">
    <source>
        <dbReference type="EMBL" id="MBW0493020.1"/>
    </source>
</evidence>
<protein>
    <submittedName>
        <fullName evidence="2">Uncharacterized protein</fullName>
    </submittedName>
</protein>
<keyword evidence="3" id="KW-1185">Reference proteome</keyword>
<evidence type="ECO:0000313" key="3">
    <source>
        <dbReference type="Proteomes" id="UP000765509"/>
    </source>
</evidence>
<dbReference type="EMBL" id="AVOT02011872">
    <property type="protein sequence ID" value="MBW0493020.1"/>
    <property type="molecule type" value="Genomic_DNA"/>
</dbReference>
<gene>
    <name evidence="2" type="ORF">O181_032735</name>
</gene>
<dbReference type="Proteomes" id="UP000765509">
    <property type="component" value="Unassembled WGS sequence"/>
</dbReference>
<name>A0A9Q3D050_9BASI</name>
<organism evidence="2 3">
    <name type="scientific">Austropuccinia psidii MF-1</name>
    <dbReference type="NCBI Taxonomy" id="1389203"/>
    <lineage>
        <taxon>Eukaryota</taxon>
        <taxon>Fungi</taxon>
        <taxon>Dikarya</taxon>
        <taxon>Basidiomycota</taxon>
        <taxon>Pucciniomycotina</taxon>
        <taxon>Pucciniomycetes</taxon>
        <taxon>Pucciniales</taxon>
        <taxon>Sphaerophragmiaceae</taxon>
        <taxon>Austropuccinia</taxon>
    </lineage>
</organism>
<reference evidence="2" key="1">
    <citation type="submission" date="2021-03" db="EMBL/GenBank/DDBJ databases">
        <title>Draft genome sequence of rust myrtle Austropuccinia psidii MF-1, a brazilian biotype.</title>
        <authorList>
            <person name="Quecine M.C."/>
            <person name="Pachon D.M.R."/>
            <person name="Bonatelli M.L."/>
            <person name="Correr F.H."/>
            <person name="Franceschini L.M."/>
            <person name="Leite T.F."/>
            <person name="Margarido G.R.A."/>
            <person name="Almeida C.A."/>
            <person name="Ferrarezi J.A."/>
            <person name="Labate C.A."/>
        </authorList>
    </citation>
    <scope>NUCLEOTIDE SEQUENCE</scope>
    <source>
        <strain evidence="2">MF-1</strain>
    </source>
</reference>
<accession>A0A9Q3D050</accession>
<evidence type="ECO:0000256" key="1">
    <source>
        <dbReference type="SAM" id="MobiDB-lite"/>
    </source>
</evidence>
<dbReference type="AlphaFoldDB" id="A0A9Q3D050"/>
<feature type="region of interest" description="Disordered" evidence="1">
    <location>
        <begin position="65"/>
        <end position="87"/>
    </location>
</feature>